<keyword evidence="4" id="KW-1185">Reference proteome</keyword>
<organism evidence="3 4">
    <name type="scientific">Sphaerosporella brunnea</name>
    <dbReference type="NCBI Taxonomy" id="1250544"/>
    <lineage>
        <taxon>Eukaryota</taxon>
        <taxon>Fungi</taxon>
        <taxon>Dikarya</taxon>
        <taxon>Ascomycota</taxon>
        <taxon>Pezizomycotina</taxon>
        <taxon>Pezizomycetes</taxon>
        <taxon>Pezizales</taxon>
        <taxon>Pyronemataceae</taxon>
        <taxon>Sphaerosporella</taxon>
    </lineage>
</organism>
<sequence length="109" mass="11436">MRRWERMLSPSACCSSGSASAASSSSAAAAAAPAPIAIAIAIAIANANAAAVAAVAVDHGHMRDLAGRCAATLQPVPHIQRPLQALHLQQSFPGRTPERRTRRTKQHHW</sequence>
<protein>
    <submittedName>
        <fullName evidence="3">Uncharacterized protein</fullName>
    </submittedName>
</protein>
<feature type="compositionally biased region" description="Low complexity" evidence="1">
    <location>
        <begin position="9"/>
        <end position="20"/>
    </location>
</feature>
<keyword evidence="2" id="KW-0472">Membrane</keyword>
<gene>
    <name evidence="3" type="ORF">FN846DRAFT_909222</name>
</gene>
<reference evidence="3 4" key="1">
    <citation type="submission" date="2019-09" db="EMBL/GenBank/DDBJ databases">
        <title>Draft genome of the ectomycorrhizal ascomycete Sphaerosporella brunnea.</title>
        <authorList>
            <consortium name="DOE Joint Genome Institute"/>
            <person name="Benucci G.M."/>
            <person name="Marozzi G."/>
            <person name="Antonielli L."/>
            <person name="Sanchez S."/>
            <person name="Marco P."/>
            <person name="Wang X."/>
            <person name="Falini L.B."/>
            <person name="Barry K."/>
            <person name="Haridas S."/>
            <person name="Lipzen A."/>
            <person name="Labutti K."/>
            <person name="Grigoriev I.V."/>
            <person name="Murat C."/>
            <person name="Martin F."/>
            <person name="Albertini E."/>
            <person name="Donnini D."/>
            <person name="Bonito G."/>
        </authorList>
    </citation>
    <scope>NUCLEOTIDE SEQUENCE [LARGE SCALE GENOMIC DNA]</scope>
    <source>
        <strain evidence="3 4">Sb_GMNB300</strain>
    </source>
</reference>
<dbReference type="EMBL" id="VXIS01000152">
    <property type="protein sequence ID" value="KAA8900581.1"/>
    <property type="molecule type" value="Genomic_DNA"/>
</dbReference>
<evidence type="ECO:0000313" key="4">
    <source>
        <dbReference type="Proteomes" id="UP000326924"/>
    </source>
</evidence>
<feature type="compositionally biased region" description="Basic residues" evidence="1">
    <location>
        <begin position="100"/>
        <end position="109"/>
    </location>
</feature>
<keyword evidence="2" id="KW-1133">Transmembrane helix</keyword>
<evidence type="ECO:0000313" key="3">
    <source>
        <dbReference type="EMBL" id="KAA8900581.1"/>
    </source>
</evidence>
<dbReference type="Proteomes" id="UP000326924">
    <property type="component" value="Unassembled WGS sequence"/>
</dbReference>
<evidence type="ECO:0000256" key="2">
    <source>
        <dbReference type="SAM" id="Phobius"/>
    </source>
</evidence>
<comment type="caution">
    <text evidence="3">The sequence shown here is derived from an EMBL/GenBank/DDBJ whole genome shotgun (WGS) entry which is preliminary data.</text>
</comment>
<feature type="region of interest" description="Disordered" evidence="1">
    <location>
        <begin position="1"/>
        <end position="20"/>
    </location>
</feature>
<dbReference type="AlphaFoldDB" id="A0A5J5ERB8"/>
<evidence type="ECO:0000256" key="1">
    <source>
        <dbReference type="SAM" id="MobiDB-lite"/>
    </source>
</evidence>
<dbReference type="InParanoid" id="A0A5J5ERB8"/>
<keyword evidence="2" id="KW-0812">Transmembrane</keyword>
<accession>A0A5J5ERB8</accession>
<name>A0A5J5ERB8_9PEZI</name>
<feature type="region of interest" description="Disordered" evidence="1">
    <location>
        <begin position="86"/>
        <end position="109"/>
    </location>
</feature>
<proteinExistence type="predicted"/>
<feature type="transmembrane region" description="Helical" evidence="2">
    <location>
        <begin position="37"/>
        <end position="57"/>
    </location>
</feature>